<keyword evidence="5 6" id="KW-0560">Oxidoreductase</keyword>
<dbReference type="Gene3D" id="1.10.8.870">
    <property type="entry name" value="Alpha-glycerophosphate oxidase, cap domain"/>
    <property type="match status" value="1"/>
</dbReference>
<feature type="domain" description="FAD dependent oxidoreductase" evidence="7">
    <location>
        <begin position="8"/>
        <end position="361"/>
    </location>
</feature>
<evidence type="ECO:0000313" key="9">
    <source>
        <dbReference type="EMBL" id="MFC6439061.1"/>
    </source>
</evidence>
<dbReference type="EMBL" id="JBHSUS010000001">
    <property type="protein sequence ID" value="MFC6439061.1"/>
    <property type="molecule type" value="Genomic_DNA"/>
</dbReference>
<comment type="cofactor">
    <cofactor evidence="1 6">
        <name>FAD</name>
        <dbReference type="ChEBI" id="CHEBI:57692"/>
    </cofactor>
</comment>
<evidence type="ECO:0000259" key="8">
    <source>
        <dbReference type="Pfam" id="PF16901"/>
    </source>
</evidence>
<dbReference type="Proteomes" id="UP001596364">
    <property type="component" value="Unassembled WGS sequence"/>
</dbReference>
<evidence type="ECO:0000256" key="2">
    <source>
        <dbReference type="ARBA" id="ARBA00007330"/>
    </source>
</evidence>
<evidence type="ECO:0000313" key="10">
    <source>
        <dbReference type="Proteomes" id="UP001596364"/>
    </source>
</evidence>
<dbReference type="RefSeq" id="WP_131259162.1">
    <property type="nucleotide sequence ID" value="NZ_JBHSUS010000001.1"/>
</dbReference>
<evidence type="ECO:0000256" key="6">
    <source>
        <dbReference type="RuleBase" id="RU361217"/>
    </source>
</evidence>
<dbReference type="PANTHER" id="PTHR11985:SF15">
    <property type="entry name" value="GLYCEROL-3-PHOSPHATE DEHYDROGENASE, MITOCHONDRIAL"/>
    <property type="match status" value="1"/>
</dbReference>
<comment type="caution">
    <text evidence="9">The sequence shown here is derived from an EMBL/GenBank/DDBJ whole genome shotgun (WGS) entry which is preliminary data.</text>
</comment>
<reference evidence="10" key="1">
    <citation type="journal article" date="2019" name="Int. J. Syst. Evol. Microbiol.">
        <title>The Global Catalogue of Microorganisms (GCM) 10K type strain sequencing project: providing services to taxonomists for standard genome sequencing and annotation.</title>
        <authorList>
            <consortium name="The Broad Institute Genomics Platform"/>
            <consortium name="The Broad Institute Genome Sequencing Center for Infectious Disease"/>
            <person name="Wu L."/>
            <person name="Ma J."/>
        </authorList>
    </citation>
    <scope>NUCLEOTIDE SEQUENCE [LARGE SCALE GENOMIC DNA]</scope>
    <source>
        <strain evidence="10">CGMCC 1.16031</strain>
    </source>
</reference>
<dbReference type="Pfam" id="PF16901">
    <property type="entry name" value="DAO_C"/>
    <property type="match status" value="1"/>
</dbReference>
<dbReference type="InterPro" id="IPR038299">
    <property type="entry name" value="DAO_C_sf"/>
</dbReference>
<dbReference type="InterPro" id="IPR036188">
    <property type="entry name" value="FAD/NAD-bd_sf"/>
</dbReference>
<accession>A0ABW1XHR9</accession>
<dbReference type="SUPFAM" id="SSF51905">
    <property type="entry name" value="FAD/NAD(P)-binding domain"/>
    <property type="match status" value="1"/>
</dbReference>
<dbReference type="InterPro" id="IPR031656">
    <property type="entry name" value="DAO_C"/>
</dbReference>
<dbReference type="Gene3D" id="3.50.50.60">
    <property type="entry name" value="FAD/NAD(P)-binding domain"/>
    <property type="match status" value="1"/>
</dbReference>
<gene>
    <name evidence="9" type="primary">glpD</name>
    <name evidence="9" type="ORF">ACFP85_02695</name>
</gene>
<sequence length="506" mass="56357">MVIAEHYDLIVVGGGVNGTGIAADAASRGLKVLLCEQNDLGSATSSRSSKLIHGGLRYLEHHEFSLVRKALAEREVLLKNAPHIMHPLRFVLPHQSHLRPAWLIRLGLFLYDNLASRATLPGSRSVRFDANSPLKATISKGFTYSDVWVDDARLVILNAKAAEQHGATIINYCRCTHIDQHDNQWRVSLQPQHGQSFQVTSDALVNAAGPWVSSLFGDIDNYQAPQQIRLVKGSHIIVPKIHDGDEAYILQNPDGRIIFVSPFEQAYSLVGTTDVEYAGPPNDAAISQQEIDYLINSANHYFKHQITANDIVSTYSGVRPLMNDESVEAQKVTRDYTVVQNWQNSQLPLISAFGGKITTYRKLAEAVVDTLKPKFPAMTACRTQSMPLPGGDFTDRDTLLAALCQDYGFVPKPTLARYVRQFGTDTRQLLLNCMQLIDLGQDFGCGLYQKEVDYLVQQEWASCAEDILWRRTKLGLQLSEEQQQSLSNYLAMFELPITTAKSVVNL</sequence>
<proteinExistence type="inferred from homology"/>
<protein>
    <recommendedName>
        <fullName evidence="6">Glycerol-3-phosphate dehydrogenase</fullName>
        <ecNumber evidence="6">1.1.5.3</ecNumber>
    </recommendedName>
</protein>
<dbReference type="InterPro" id="IPR000447">
    <property type="entry name" value="G3P_DH_FAD-dep"/>
</dbReference>
<dbReference type="InterPro" id="IPR006076">
    <property type="entry name" value="FAD-dep_OxRdtase"/>
</dbReference>
<evidence type="ECO:0000256" key="5">
    <source>
        <dbReference type="ARBA" id="ARBA00023002"/>
    </source>
</evidence>
<dbReference type="PROSITE" id="PS00977">
    <property type="entry name" value="FAD_G3PDH_1"/>
    <property type="match status" value="1"/>
</dbReference>
<comment type="similarity">
    <text evidence="2 6">Belongs to the FAD-dependent glycerol-3-phosphate dehydrogenase family.</text>
</comment>
<dbReference type="Gene3D" id="6.10.250.1890">
    <property type="match status" value="1"/>
</dbReference>
<dbReference type="PROSITE" id="PS00978">
    <property type="entry name" value="FAD_G3PDH_2"/>
    <property type="match status" value="1"/>
</dbReference>
<keyword evidence="4" id="KW-0274">FAD</keyword>
<dbReference type="NCBIfam" id="NF008899">
    <property type="entry name" value="PRK12266.1"/>
    <property type="match status" value="1"/>
</dbReference>
<dbReference type="Gene3D" id="3.30.9.10">
    <property type="entry name" value="D-Amino Acid Oxidase, subunit A, domain 2"/>
    <property type="match status" value="1"/>
</dbReference>
<dbReference type="Pfam" id="PF01266">
    <property type="entry name" value="DAO"/>
    <property type="match status" value="1"/>
</dbReference>
<dbReference type="PANTHER" id="PTHR11985">
    <property type="entry name" value="GLYCEROL-3-PHOSPHATE DEHYDROGENASE"/>
    <property type="match status" value="1"/>
</dbReference>
<comment type="catalytic activity">
    <reaction evidence="6">
        <text>a quinone + sn-glycerol 3-phosphate = dihydroxyacetone phosphate + a quinol</text>
        <dbReference type="Rhea" id="RHEA:18977"/>
        <dbReference type="ChEBI" id="CHEBI:24646"/>
        <dbReference type="ChEBI" id="CHEBI:57597"/>
        <dbReference type="ChEBI" id="CHEBI:57642"/>
        <dbReference type="ChEBI" id="CHEBI:132124"/>
        <dbReference type="EC" id="1.1.5.3"/>
    </reaction>
</comment>
<dbReference type="NCBIfam" id="NF009906">
    <property type="entry name" value="PRK13369.1"/>
    <property type="match status" value="1"/>
</dbReference>
<dbReference type="PRINTS" id="PR01001">
    <property type="entry name" value="FADG3PDH"/>
</dbReference>
<feature type="domain" description="Alpha-glycerophosphate oxidase C-terminal" evidence="8">
    <location>
        <begin position="381"/>
        <end position="487"/>
    </location>
</feature>
<dbReference type="GO" id="GO:0004368">
    <property type="term" value="F:glycerol-3-phosphate dehydrogenase (quinone) activity"/>
    <property type="evidence" value="ECO:0007669"/>
    <property type="project" value="UniProtKB-EC"/>
</dbReference>
<evidence type="ECO:0000259" key="7">
    <source>
        <dbReference type="Pfam" id="PF01266"/>
    </source>
</evidence>
<evidence type="ECO:0000256" key="4">
    <source>
        <dbReference type="ARBA" id="ARBA00022827"/>
    </source>
</evidence>
<name>A0ABW1XHR9_9ALTE</name>
<keyword evidence="3 6" id="KW-0285">Flavoprotein</keyword>
<organism evidence="9 10">
    <name type="scientific">Pseudobowmanella zhangzhouensis</name>
    <dbReference type="NCBI Taxonomy" id="1537679"/>
    <lineage>
        <taxon>Bacteria</taxon>
        <taxon>Pseudomonadati</taxon>
        <taxon>Pseudomonadota</taxon>
        <taxon>Gammaproteobacteria</taxon>
        <taxon>Alteromonadales</taxon>
        <taxon>Alteromonadaceae</taxon>
    </lineage>
</organism>
<dbReference type="EC" id="1.1.5.3" evidence="6"/>
<evidence type="ECO:0000256" key="3">
    <source>
        <dbReference type="ARBA" id="ARBA00022630"/>
    </source>
</evidence>
<evidence type="ECO:0000256" key="1">
    <source>
        <dbReference type="ARBA" id="ARBA00001974"/>
    </source>
</evidence>
<keyword evidence="10" id="KW-1185">Reference proteome</keyword>